<organism evidence="1">
    <name type="scientific">hydrothermal vent metagenome</name>
    <dbReference type="NCBI Taxonomy" id="652676"/>
    <lineage>
        <taxon>unclassified sequences</taxon>
        <taxon>metagenomes</taxon>
        <taxon>ecological metagenomes</taxon>
    </lineage>
</organism>
<reference evidence="1" key="1">
    <citation type="submission" date="2015-10" db="EMBL/GenBank/DDBJ databases">
        <authorList>
            <person name="Gilbert D.G."/>
        </authorList>
    </citation>
    <scope>NUCLEOTIDE SEQUENCE</scope>
</reference>
<gene>
    <name evidence="1" type="ORF">MGWOODY_XGa9</name>
</gene>
<protein>
    <submittedName>
        <fullName evidence="1">Uncharacterized protein</fullName>
    </submittedName>
</protein>
<proteinExistence type="predicted"/>
<dbReference type="EMBL" id="CZRL01000099">
    <property type="protein sequence ID" value="CUS53916.1"/>
    <property type="molecule type" value="Genomic_DNA"/>
</dbReference>
<evidence type="ECO:0000313" key="1">
    <source>
        <dbReference type="EMBL" id="CUS53916.1"/>
    </source>
</evidence>
<sequence length="68" mass="7927">MTYLFVVFILIGDVWVQGDDIEGWASMPYESLESCLDTMSRAEKIQEDLLVFNPKAHQKRFECQEIPD</sequence>
<dbReference type="AlphaFoldDB" id="A0A160TSU3"/>
<name>A0A160TSU3_9ZZZZ</name>
<accession>A0A160TSU3</accession>